<dbReference type="Proteomes" id="UP001196980">
    <property type="component" value="Unassembled WGS sequence"/>
</dbReference>
<dbReference type="PROSITE" id="PS51257">
    <property type="entry name" value="PROKAR_LIPOPROTEIN"/>
    <property type="match status" value="1"/>
</dbReference>
<comment type="caution">
    <text evidence="1">The sequence shown here is derived from an EMBL/GenBank/DDBJ whole genome shotgun (WGS) entry which is preliminary data.</text>
</comment>
<sequence length="75" mass="8327">MRLKERIGVLTLAILLASLLSCSTHKPPSVVDSEVIGLPAGDYLIIKRDVLSDLMDAAVRCKFELLKCEERMKGR</sequence>
<dbReference type="EMBL" id="JABXWD010000340">
    <property type="protein sequence ID" value="MBV6342778.1"/>
    <property type="molecule type" value="Genomic_DNA"/>
</dbReference>
<dbReference type="RefSeq" id="WP_218253391.1">
    <property type="nucleotide sequence ID" value="NZ_JABXWD010000340.1"/>
</dbReference>
<gene>
    <name evidence="1" type="ORF">HWQ67_14420</name>
</gene>
<name>A0ABS6S1Q9_9BACT</name>
<proteinExistence type="predicted"/>
<protein>
    <recommendedName>
        <fullName evidence="3">Secreted protein</fullName>
    </recommendedName>
</protein>
<accession>A0ABS6S1Q9</accession>
<evidence type="ECO:0008006" key="3">
    <source>
        <dbReference type="Google" id="ProtNLM"/>
    </source>
</evidence>
<organism evidence="1 2">
    <name type="scientific">Candidatus Magnetobacterium casense</name>
    <dbReference type="NCBI Taxonomy" id="1455061"/>
    <lineage>
        <taxon>Bacteria</taxon>
        <taxon>Pseudomonadati</taxon>
        <taxon>Nitrospirota</taxon>
        <taxon>Thermodesulfovibrionia</taxon>
        <taxon>Thermodesulfovibrionales</taxon>
        <taxon>Candidatus Magnetobacteriaceae</taxon>
        <taxon>Candidatus Magnetobacterium</taxon>
    </lineage>
</organism>
<evidence type="ECO:0000313" key="1">
    <source>
        <dbReference type="EMBL" id="MBV6342778.1"/>
    </source>
</evidence>
<keyword evidence="2" id="KW-1185">Reference proteome</keyword>
<reference evidence="1 2" key="1">
    <citation type="journal article" date="2020" name="J Geophys Res Biogeosci">
        <title>Magnetotaxis as an Adaptation to Enable Bacterial Shuttling of Microbial Sulfur and Sulfur Cycling Across Aquatic Oxic#Anoxic Interfaces.</title>
        <authorList>
            <person name="Li J."/>
            <person name="Liu P."/>
            <person name="Wang J."/>
            <person name="Roberts A.P."/>
            <person name="Pan Y."/>
        </authorList>
    </citation>
    <scope>NUCLEOTIDE SEQUENCE [LARGE SCALE GENOMIC DNA]</scope>
    <source>
        <strain evidence="1 2">MYR-1_YQ</strain>
    </source>
</reference>
<evidence type="ECO:0000313" key="2">
    <source>
        <dbReference type="Proteomes" id="UP001196980"/>
    </source>
</evidence>